<dbReference type="AlphaFoldDB" id="A0A840S0L5"/>
<keyword evidence="4" id="KW-0050">Antiport</keyword>
<dbReference type="EMBL" id="JACHHQ010000015">
    <property type="protein sequence ID" value="MBB5202424.1"/>
    <property type="molecule type" value="Genomic_DNA"/>
</dbReference>
<feature type="transmembrane region" description="Helical" evidence="14">
    <location>
        <begin position="116"/>
        <end position="135"/>
    </location>
</feature>
<comment type="subcellular location">
    <subcellularLocation>
        <location evidence="1">Cell inner membrane</location>
        <topology evidence="1">Multi-pass membrane protein</topology>
    </subcellularLocation>
</comment>
<keyword evidence="8 14" id="KW-0812">Transmembrane</keyword>
<dbReference type="FunFam" id="3.40.50.720:FF:000036">
    <property type="entry name" value="Glutathione-regulated potassium-efflux system protein KefB"/>
    <property type="match status" value="1"/>
</dbReference>
<dbReference type="InterPro" id="IPR036291">
    <property type="entry name" value="NAD(P)-bd_dom_sf"/>
</dbReference>
<feature type="transmembrane region" description="Helical" evidence="14">
    <location>
        <begin position="86"/>
        <end position="110"/>
    </location>
</feature>
<gene>
    <name evidence="16" type="ORF">HNR39_004288</name>
</gene>
<feature type="transmembrane region" description="Helical" evidence="14">
    <location>
        <begin position="214"/>
        <end position="233"/>
    </location>
</feature>
<comment type="caution">
    <text evidence="16">The sequence shown here is derived from an EMBL/GenBank/DDBJ whole genome shotgun (WGS) entry which is preliminary data.</text>
</comment>
<evidence type="ECO:0000256" key="11">
    <source>
        <dbReference type="ARBA" id="ARBA00023065"/>
    </source>
</evidence>
<keyword evidence="3" id="KW-0813">Transport</keyword>
<keyword evidence="12 14" id="KW-0472">Membrane</keyword>
<evidence type="ECO:0000256" key="1">
    <source>
        <dbReference type="ARBA" id="ARBA00004429"/>
    </source>
</evidence>
<dbReference type="InterPro" id="IPR003148">
    <property type="entry name" value="RCK_N"/>
</dbReference>
<keyword evidence="6" id="KW-0997">Cell inner membrane</keyword>
<dbReference type="GO" id="GO:0005886">
    <property type="term" value="C:plasma membrane"/>
    <property type="evidence" value="ECO:0007669"/>
    <property type="project" value="UniProtKB-SubCell"/>
</dbReference>
<evidence type="ECO:0000256" key="6">
    <source>
        <dbReference type="ARBA" id="ARBA00022519"/>
    </source>
</evidence>
<feature type="transmembrane region" description="Helical" evidence="14">
    <location>
        <begin position="293"/>
        <end position="313"/>
    </location>
</feature>
<organism evidence="16 17">
    <name type="scientific">Glaciimonas immobilis</name>
    <dbReference type="NCBI Taxonomy" id="728004"/>
    <lineage>
        <taxon>Bacteria</taxon>
        <taxon>Pseudomonadati</taxon>
        <taxon>Pseudomonadota</taxon>
        <taxon>Betaproteobacteria</taxon>
        <taxon>Burkholderiales</taxon>
        <taxon>Oxalobacteraceae</taxon>
        <taxon>Glaciimonas</taxon>
    </lineage>
</organism>
<feature type="transmembrane region" description="Helical" evidence="14">
    <location>
        <begin position="6"/>
        <end position="23"/>
    </location>
</feature>
<dbReference type="PANTHER" id="PTHR46157">
    <property type="entry name" value="K(+) EFFLUX ANTIPORTER 3, CHLOROPLASTIC"/>
    <property type="match status" value="1"/>
</dbReference>
<keyword evidence="17" id="KW-1185">Reference proteome</keyword>
<evidence type="ECO:0000256" key="3">
    <source>
        <dbReference type="ARBA" id="ARBA00022448"/>
    </source>
</evidence>
<dbReference type="GO" id="GO:0006813">
    <property type="term" value="P:potassium ion transport"/>
    <property type="evidence" value="ECO:0007669"/>
    <property type="project" value="UniProtKB-KW"/>
</dbReference>
<sequence length="632" mass="68406">MEKSLLLNALIYLAAAVAAVPIAKRLGLGAVLGYLLAGMAIGPWGLRLINGVEDILHFSEFGVVLLLFLIGLELEPKRLWSLRRPIFGWGGAQVAVVSLALFGAALGFGIDWKTSIIAALGLSLSSTAITLATLGERKLTATPAGSASFAILLFQDIAAIPMIAIVPLLGVAVVQGSDAGWLNAGKTGAVIAGLIFGGRFLVRPLIRMIAKTALREIFTAFALLLVIATGLLMEWVGMSMALGAFLAGVLLADSEYRHALEADLEPFKGLLLGLFFIAVGMSVDFGIFLAHPWLVLGLVGGFLLIKILALYGLSKLFKIARAQQFLFAVLLSQGGEFAFVVFGAAATAKVFSQEVSSILIVVVALSMVTTPLLLILYDKFVEPYFTSLRKRPDDVIDDQENPVIIAGFGRFGQIVGRLLHANKIALTVLDHDPDQIDLLRKFGFKVFYGDATRIDLLRTAGVATARLLVVAIDDIEGSLRLIAAVRRAYPLLPIAARARNITHYYDLMDLGITVLERETFDSALQLGRQALHQLGFSALNAEQAAVKFRAHNLQTVYDIYPHHKDQKQTVSMAKQARAELEEMFTHDRMDRENEMTNETKSEIAGEIINNNKSEPANTGEAVKNIVTSSGRD</sequence>
<dbReference type="RefSeq" id="WP_168057331.1">
    <property type="nucleotide sequence ID" value="NZ_JAAOZT010000018.1"/>
</dbReference>
<name>A0A840S0L5_9BURK</name>
<dbReference type="InterPro" id="IPR038770">
    <property type="entry name" value="Na+/solute_symporter_sf"/>
</dbReference>
<keyword evidence="9" id="KW-0630">Potassium</keyword>
<dbReference type="InterPro" id="IPR004771">
    <property type="entry name" value="K/H_exchanger"/>
</dbReference>
<evidence type="ECO:0000256" key="9">
    <source>
        <dbReference type="ARBA" id="ARBA00022958"/>
    </source>
</evidence>
<accession>A0A840S0L5</accession>
<feature type="transmembrane region" description="Helical" evidence="14">
    <location>
        <begin position="147"/>
        <end position="174"/>
    </location>
</feature>
<dbReference type="Pfam" id="PF00999">
    <property type="entry name" value="Na_H_Exchanger"/>
    <property type="match status" value="1"/>
</dbReference>
<feature type="domain" description="RCK N-terminal" evidence="15">
    <location>
        <begin position="400"/>
        <end position="516"/>
    </location>
</feature>
<dbReference type="Gene3D" id="3.40.50.720">
    <property type="entry name" value="NAD(P)-binding Rossmann-like Domain"/>
    <property type="match status" value="1"/>
</dbReference>
<evidence type="ECO:0000256" key="4">
    <source>
        <dbReference type="ARBA" id="ARBA00022449"/>
    </source>
</evidence>
<protein>
    <submittedName>
        <fullName evidence="16">Glutathione-regulated potassium-efflux system ancillary protein KefC</fullName>
    </submittedName>
</protein>
<dbReference type="NCBIfam" id="NF002924">
    <property type="entry name" value="PRK03562.1"/>
    <property type="match status" value="1"/>
</dbReference>
<feature type="transmembrane region" description="Helical" evidence="14">
    <location>
        <begin position="358"/>
        <end position="377"/>
    </location>
</feature>
<keyword evidence="11" id="KW-0406">Ion transport</keyword>
<feature type="transmembrane region" description="Helical" evidence="14">
    <location>
        <begin position="55"/>
        <end position="74"/>
    </location>
</feature>
<feature type="region of interest" description="Disordered" evidence="13">
    <location>
        <begin position="608"/>
        <end position="632"/>
    </location>
</feature>
<evidence type="ECO:0000256" key="7">
    <source>
        <dbReference type="ARBA" id="ARBA00022538"/>
    </source>
</evidence>
<keyword evidence="10 14" id="KW-1133">Transmembrane helix</keyword>
<evidence type="ECO:0000256" key="13">
    <source>
        <dbReference type="SAM" id="MobiDB-lite"/>
    </source>
</evidence>
<feature type="transmembrane region" description="Helical" evidence="14">
    <location>
        <begin position="325"/>
        <end position="346"/>
    </location>
</feature>
<feature type="transmembrane region" description="Helical" evidence="14">
    <location>
        <begin position="269"/>
        <end position="287"/>
    </location>
</feature>
<dbReference type="GO" id="GO:1902600">
    <property type="term" value="P:proton transmembrane transport"/>
    <property type="evidence" value="ECO:0007669"/>
    <property type="project" value="InterPro"/>
</dbReference>
<evidence type="ECO:0000259" key="15">
    <source>
        <dbReference type="PROSITE" id="PS51201"/>
    </source>
</evidence>
<feature type="transmembrane region" description="Helical" evidence="14">
    <location>
        <begin position="30"/>
        <end position="49"/>
    </location>
</feature>
<dbReference type="PANTHER" id="PTHR46157:SF4">
    <property type="entry name" value="K(+) EFFLUX ANTIPORTER 3, CHLOROPLASTIC"/>
    <property type="match status" value="1"/>
</dbReference>
<dbReference type="GO" id="GO:0008324">
    <property type="term" value="F:monoatomic cation transmembrane transporter activity"/>
    <property type="evidence" value="ECO:0007669"/>
    <property type="project" value="InterPro"/>
</dbReference>
<feature type="transmembrane region" description="Helical" evidence="14">
    <location>
        <begin position="180"/>
        <end position="202"/>
    </location>
</feature>
<evidence type="ECO:0000256" key="10">
    <source>
        <dbReference type="ARBA" id="ARBA00022989"/>
    </source>
</evidence>
<proteinExistence type="inferred from homology"/>
<dbReference type="FunFam" id="1.20.1530.20:FF:000001">
    <property type="entry name" value="Glutathione-regulated potassium-efflux system protein KefB"/>
    <property type="match status" value="1"/>
</dbReference>
<dbReference type="Gene3D" id="1.20.1530.20">
    <property type="match status" value="1"/>
</dbReference>
<dbReference type="Pfam" id="PF02254">
    <property type="entry name" value="TrkA_N"/>
    <property type="match status" value="1"/>
</dbReference>
<evidence type="ECO:0000256" key="5">
    <source>
        <dbReference type="ARBA" id="ARBA00022475"/>
    </source>
</evidence>
<dbReference type="NCBIfam" id="TIGR00932">
    <property type="entry name" value="2a37"/>
    <property type="match status" value="1"/>
</dbReference>
<evidence type="ECO:0000256" key="14">
    <source>
        <dbReference type="SAM" id="Phobius"/>
    </source>
</evidence>
<dbReference type="Proteomes" id="UP000571084">
    <property type="component" value="Unassembled WGS sequence"/>
</dbReference>
<evidence type="ECO:0000313" key="16">
    <source>
        <dbReference type="EMBL" id="MBB5202424.1"/>
    </source>
</evidence>
<dbReference type="InterPro" id="IPR006153">
    <property type="entry name" value="Cation/H_exchanger_TM"/>
</dbReference>
<reference evidence="16 17" key="1">
    <citation type="submission" date="2020-08" db="EMBL/GenBank/DDBJ databases">
        <title>Genomic Encyclopedia of Type Strains, Phase IV (KMG-IV): sequencing the most valuable type-strain genomes for metagenomic binning, comparative biology and taxonomic classification.</title>
        <authorList>
            <person name="Goeker M."/>
        </authorList>
    </citation>
    <scope>NUCLEOTIDE SEQUENCE [LARGE SCALE GENOMIC DNA]</scope>
    <source>
        <strain evidence="16 17">DSM 23240</strain>
    </source>
</reference>
<dbReference type="SUPFAM" id="SSF51735">
    <property type="entry name" value="NAD(P)-binding Rossmann-fold domains"/>
    <property type="match status" value="1"/>
</dbReference>
<evidence type="ECO:0000313" key="17">
    <source>
        <dbReference type="Proteomes" id="UP000571084"/>
    </source>
</evidence>
<comment type="similarity">
    <text evidence="2">Belongs to the monovalent cation:proton antiporter 2 (CPA2) transporter (TC 2.A.37) family.</text>
</comment>
<evidence type="ECO:0000256" key="8">
    <source>
        <dbReference type="ARBA" id="ARBA00022692"/>
    </source>
</evidence>
<dbReference type="PROSITE" id="PS51201">
    <property type="entry name" value="RCK_N"/>
    <property type="match status" value="1"/>
</dbReference>
<evidence type="ECO:0000256" key="12">
    <source>
        <dbReference type="ARBA" id="ARBA00023136"/>
    </source>
</evidence>
<keyword evidence="5" id="KW-1003">Cell membrane</keyword>
<dbReference type="GO" id="GO:0015297">
    <property type="term" value="F:antiporter activity"/>
    <property type="evidence" value="ECO:0007669"/>
    <property type="project" value="UniProtKB-KW"/>
</dbReference>
<keyword evidence="7" id="KW-0633">Potassium transport</keyword>
<evidence type="ECO:0000256" key="2">
    <source>
        <dbReference type="ARBA" id="ARBA00005551"/>
    </source>
</evidence>